<gene>
    <name evidence="2" type="ORF">TM35_000312160</name>
</gene>
<feature type="compositionally biased region" description="Acidic residues" evidence="1">
    <location>
        <begin position="96"/>
        <end position="107"/>
    </location>
</feature>
<reference evidence="2 3" key="1">
    <citation type="submission" date="2017-03" db="EMBL/GenBank/DDBJ databases">
        <title>An alternative strategy for trypanosome survival in the mammalian bloodstream revealed through genome and transcriptome analysis of the ubiquitous bovine parasite Trypanosoma (Megatrypanum) theileri.</title>
        <authorList>
            <person name="Kelly S."/>
            <person name="Ivens A."/>
            <person name="Mott A."/>
            <person name="O'Neill E."/>
            <person name="Emms D."/>
            <person name="Macleod O."/>
            <person name="Voorheis P."/>
            <person name="Matthews J."/>
            <person name="Matthews K."/>
            <person name="Carrington M."/>
        </authorList>
    </citation>
    <scope>NUCLEOTIDE SEQUENCE [LARGE SCALE GENOMIC DNA]</scope>
    <source>
        <strain evidence="2">Edinburgh</strain>
    </source>
</reference>
<name>A0A1X0NPG9_9TRYP</name>
<evidence type="ECO:0000313" key="2">
    <source>
        <dbReference type="EMBL" id="ORC86030.1"/>
    </source>
</evidence>
<proteinExistence type="predicted"/>
<accession>A0A1X0NPG9</accession>
<dbReference type="Proteomes" id="UP000192257">
    <property type="component" value="Unassembled WGS sequence"/>
</dbReference>
<keyword evidence="3" id="KW-1185">Reference proteome</keyword>
<dbReference type="OrthoDB" id="245225at2759"/>
<feature type="compositionally biased region" description="Polar residues" evidence="1">
    <location>
        <begin position="113"/>
        <end position="124"/>
    </location>
</feature>
<dbReference type="GeneID" id="39988477"/>
<evidence type="ECO:0000256" key="1">
    <source>
        <dbReference type="SAM" id="MobiDB-lite"/>
    </source>
</evidence>
<dbReference type="RefSeq" id="XP_028880096.1">
    <property type="nucleotide sequence ID" value="XM_029028697.1"/>
</dbReference>
<comment type="caution">
    <text evidence="2">The sequence shown here is derived from an EMBL/GenBank/DDBJ whole genome shotgun (WGS) entry which is preliminary data.</text>
</comment>
<dbReference type="AlphaFoldDB" id="A0A1X0NPG9"/>
<dbReference type="EMBL" id="NBCO01000031">
    <property type="protein sequence ID" value="ORC86030.1"/>
    <property type="molecule type" value="Genomic_DNA"/>
</dbReference>
<feature type="region of interest" description="Disordered" evidence="1">
    <location>
        <begin position="181"/>
        <end position="227"/>
    </location>
</feature>
<sequence>MAESVSSGVTSFEVDDTFHLIDTETGNTWMHQRDGELSGVSEVPPSRVRPALSVSDGKKAETASPHSAAGTPVSAGTRSSWSLAGNSPAQPILHAEEEEKEKEEEEQQQQQQLNQFSSSTRSNMNEVPFSLISNGKREADSLSPSHVQEVCPLSMKESASTFYRLTASAPEDDITLVSTEQPVQTDHSIKQQESDTEQNVTSPEGTSVKSRMESPVVGVQDDEKNSKIHPSFTNRMLAENAILRSQLEEADHNSARYILLQEKTAEELSNTHKALVFFYKEAENTNCSNEKLCYQNQPDQGIWPGSFLNMLFPGQFVERFLPRCSSQPSEQHFSGMDPSVEENHTSAEWIRNFHFAKWYARHGRGREAMENLLLAITSEDFVAWHTLLVMDEEWNRLTGEERQQWDSLVAAKVTEVLRRGGNGYVQQQQQQQQEKKQSEGKEYSSTPQLASLQPIVLVPFIRRMSLRYAEEKKRYKELVQNIRVTRISPLEEWEEPPASHKFFATVIEDLLLASLGTFPENVELLYLMASFRGLQKRTEESTELLKHVLSIDPSYLLKPFSV</sequence>
<feature type="region of interest" description="Disordered" evidence="1">
    <location>
        <begin position="27"/>
        <end position="124"/>
    </location>
</feature>
<feature type="compositionally biased region" description="Polar residues" evidence="1">
    <location>
        <begin position="74"/>
        <end position="89"/>
    </location>
</feature>
<feature type="region of interest" description="Disordered" evidence="1">
    <location>
        <begin position="424"/>
        <end position="446"/>
    </location>
</feature>
<feature type="compositionally biased region" description="Basic and acidic residues" evidence="1">
    <location>
        <begin position="433"/>
        <end position="442"/>
    </location>
</feature>
<feature type="compositionally biased region" description="Polar residues" evidence="1">
    <location>
        <begin position="197"/>
        <end position="209"/>
    </location>
</feature>
<protein>
    <submittedName>
        <fullName evidence="2">Uncharacterized protein</fullName>
    </submittedName>
</protein>
<evidence type="ECO:0000313" key="3">
    <source>
        <dbReference type="Proteomes" id="UP000192257"/>
    </source>
</evidence>
<dbReference type="VEuPathDB" id="TriTrypDB:TM35_000312160"/>
<organism evidence="2 3">
    <name type="scientific">Trypanosoma theileri</name>
    <dbReference type="NCBI Taxonomy" id="67003"/>
    <lineage>
        <taxon>Eukaryota</taxon>
        <taxon>Discoba</taxon>
        <taxon>Euglenozoa</taxon>
        <taxon>Kinetoplastea</taxon>
        <taxon>Metakinetoplastina</taxon>
        <taxon>Trypanosomatida</taxon>
        <taxon>Trypanosomatidae</taxon>
        <taxon>Trypanosoma</taxon>
    </lineage>
</organism>